<evidence type="ECO:0000313" key="3">
    <source>
        <dbReference type="Proteomes" id="UP000002316"/>
    </source>
</evidence>
<dbReference type="AlphaFoldDB" id="C9ZZH1"/>
<dbReference type="GeneID" id="23860959"/>
<dbReference type="RefSeq" id="XP_011777086.1">
    <property type="nucleotide sequence ID" value="XM_011778784.1"/>
</dbReference>
<keyword evidence="1" id="KW-0732">Signal</keyword>
<feature type="chain" id="PRO_5003004920" description="T. brucei spp.-specific protein" evidence="1">
    <location>
        <begin position="25"/>
        <end position="131"/>
    </location>
</feature>
<evidence type="ECO:0008006" key="4">
    <source>
        <dbReference type="Google" id="ProtNLM"/>
    </source>
</evidence>
<gene>
    <name evidence="2" type="ORF">TbgDal_IX8960</name>
</gene>
<evidence type="ECO:0000313" key="2">
    <source>
        <dbReference type="EMBL" id="CBH14820.1"/>
    </source>
</evidence>
<feature type="signal peptide" evidence="1">
    <location>
        <begin position="1"/>
        <end position="24"/>
    </location>
</feature>
<reference evidence="3" key="1">
    <citation type="journal article" date="2010" name="PLoS Negl. Trop. Dis.">
        <title>The genome sequence of Trypanosoma brucei gambiense, causative agent of chronic human african trypanosomiasis.</title>
        <authorList>
            <person name="Jackson A.P."/>
            <person name="Sanders M."/>
            <person name="Berry A."/>
            <person name="McQuillan J."/>
            <person name="Aslett M.A."/>
            <person name="Quail M.A."/>
            <person name="Chukualim B."/>
            <person name="Capewell P."/>
            <person name="MacLeod A."/>
            <person name="Melville S.E."/>
            <person name="Gibson W."/>
            <person name="Barry J.D."/>
            <person name="Berriman M."/>
            <person name="Hertz-Fowler C."/>
        </authorList>
    </citation>
    <scope>NUCLEOTIDE SEQUENCE [LARGE SCALE GENOMIC DNA]</scope>
    <source>
        <strain evidence="3">MHOM/CI/86/DAL972</strain>
    </source>
</reference>
<dbReference type="Proteomes" id="UP000002316">
    <property type="component" value="Chromosome 9"/>
</dbReference>
<sequence>MLSVIRSCALFSFFFFWGGDSCGGESGCEGCLMFVVVVVFPLRFAEKQSESSRFVCFCVCVPVVTRWTSASSGAVLCRATLPHDTTRPRVYIRICGAAALLLMCSLGFERGLNERECLFMMYIPPFVPLYR</sequence>
<dbReference type="KEGG" id="tbg:TbgDal_IX8960"/>
<accession>C9ZZH1</accession>
<protein>
    <recommendedName>
        <fullName evidence="4">T. brucei spp.-specific protein</fullName>
    </recommendedName>
</protein>
<organism evidence="2 3">
    <name type="scientific">Trypanosoma brucei gambiense (strain MHOM/CI/86/DAL972)</name>
    <dbReference type="NCBI Taxonomy" id="679716"/>
    <lineage>
        <taxon>Eukaryota</taxon>
        <taxon>Discoba</taxon>
        <taxon>Euglenozoa</taxon>
        <taxon>Kinetoplastea</taxon>
        <taxon>Metakinetoplastina</taxon>
        <taxon>Trypanosomatida</taxon>
        <taxon>Trypanosomatidae</taxon>
        <taxon>Trypanosoma</taxon>
    </lineage>
</organism>
<proteinExistence type="predicted"/>
<dbReference type="EMBL" id="FN554972">
    <property type="protein sequence ID" value="CBH14820.1"/>
    <property type="molecule type" value="Genomic_DNA"/>
</dbReference>
<name>C9ZZH1_TRYB9</name>
<evidence type="ECO:0000256" key="1">
    <source>
        <dbReference type="SAM" id="SignalP"/>
    </source>
</evidence>